<keyword evidence="3" id="KW-0862">Zinc</keyword>
<dbReference type="Gene3D" id="3.30.40.10">
    <property type="entry name" value="Zinc/RING finger domain, C3HC4 (zinc finger)"/>
    <property type="match status" value="1"/>
</dbReference>
<evidence type="ECO:0000259" key="7">
    <source>
        <dbReference type="PROSITE" id="PS50119"/>
    </source>
</evidence>
<protein>
    <recommendedName>
        <fullName evidence="10">TRIM56</fullName>
    </recommendedName>
</protein>
<dbReference type="Proteomes" id="UP000507470">
    <property type="component" value="Unassembled WGS sequence"/>
</dbReference>
<dbReference type="GO" id="GO:0008270">
    <property type="term" value="F:zinc ion binding"/>
    <property type="evidence" value="ECO:0007669"/>
    <property type="project" value="UniProtKB-KW"/>
</dbReference>
<dbReference type="Pfam" id="PF00097">
    <property type="entry name" value="zf-C3HC4"/>
    <property type="match status" value="1"/>
</dbReference>
<dbReference type="PROSITE" id="PS00518">
    <property type="entry name" value="ZF_RING_1"/>
    <property type="match status" value="1"/>
</dbReference>
<reference evidence="8 9" key="1">
    <citation type="submission" date="2020-06" db="EMBL/GenBank/DDBJ databases">
        <authorList>
            <person name="Li R."/>
            <person name="Bekaert M."/>
        </authorList>
    </citation>
    <scope>NUCLEOTIDE SEQUENCE [LARGE SCALE GENOMIC DNA]</scope>
    <source>
        <strain evidence="9">wild</strain>
    </source>
</reference>
<gene>
    <name evidence="8" type="ORF">MCOR_26719</name>
</gene>
<proteinExistence type="predicted"/>
<feature type="domain" description="B box-type" evidence="7">
    <location>
        <begin position="172"/>
        <end position="209"/>
    </location>
</feature>
<dbReference type="InterPro" id="IPR013083">
    <property type="entry name" value="Znf_RING/FYVE/PHD"/>
</dbReference>
<keyword evidence="2 4" id="KW-0863">Zinc-finger</keyword>
<evidence type="ECO:0000256" key="2">
    <source>
        <dbReference type="ARBA" id="ARBA00022771"/>
    </source>
</evidence>
<accession>A0A6J8C9E8</accession>
<dbReference type="Pfam" id="PF00643">
    <property type="entry name" value="zf-B_box"/>
    <property type="match status" value="1"/>
</dbReference>
<evidence type="ECO:0000256" key="4">
    <source>
        <dbReference type="PROSITE-ProRule" id="PRU00024"/>
    </source>
</evidence>
<dbReference type="InterPro" id="IPR017907">
    <property type="entry name" value="Znf_RING_CS"/>
</dbReference>
<feature type="domain" description="RING-type" evidence="6">
    <location>
        <begin position="22"/>
        <end position="68"/>
    </location>
</feature>
<dbReference type="PANTHER" id="PTHR25462:SF296">
    <property type="entry name" value="MEIOTIC P26, ISOFORM F"/>
    <property type="match status" value="1"/>
</dbReference>
<dbReference type="SUPFAM" id="SSF57845">
    <property type="entry name" value="B-box zinc-binding domain"/>
    <property type="match status" value="1"/>
</dbReference>
<keyword evidence="1" id="KW-0479">Metal-binding</keyword>
<name>A0A6J8C9E8_MYTCO</name>
<feature type="domain" description="B box-type" evidence="7">
    <location>
        <begin position="104"/>
        <end position="154"/>
    </location>
</feature>
<evidence type="ECO:0000256" key="3">
    <source>
        <dbReference type="ARBA" id="ARBA00022833"/>
    </source>
</evidence>
<dbReference type="SUPFAM" id="SSF50969">
    <property type="entry name" value="YVTN repeat-like/Quinoprotein amine dehydrogenase"/>
    <property type="match status" value="1"/>
</dbReference>
<dbReference type="CDD" id="cd19757">
    <property type="entry name" value="Bbox1"/>
    <property type="match status" value="1"/>
</dbReference>
<organism evidence="8 9">
    <name type="scientific">Mytilus coruscus</name>
    <name type="common">Sea mussel</name>
    <dbReference type="NCBI Taxonomy" id="42192"/>
    <lineage>
        <taxon>Eukaryota</taxon>
        <taxon>Metazoa</taxon>
        <taxon>Spiralia</taxon>
        <taxon>Lophotrochozoa</taxon>
        <taxon>Mollusca</taxon>
        <taxon>Bivalvia</taxon>
        <taxon>Autobranchia</taxon>
        <taxon>Pteriomorphia</taxon>
        <taxon>Mytilida</taxon>
        <taxon>Mytiloidea</taxon>
        <taxon>Mytilidae</taxon>
        <taxon>Mytilinae</taxon>
        <taxon>Mytilus</taxon>
    </lineage>
</organism>
<dbReference type="Gene3D" id="3.30.160.60">
    <property type="entry name" value="Classic Zinc Finger"/>
    <property type="match status" value="1"/>
</dbReference>
<dbReference type="SUPFAM" id="SSF57850">
    <property type="entry name" value="RING/U-box"/>
    <property type="match status" value="1"/>
</dbReference>
<dbReference type="EMBL" id="CACVKT020004824">
    <property type="protein sequence ID" value="CAC5391724.1"/>
    <property type="molecule type" value="Genomic_DNA"/>
</dbReference>
<dbReference type="InterPro" id="IPR018957">
    <property type="entry name" value="Znf_C3HC4_RING-type"/>
</dbReference>
<keyword evidence="9" id="KW-1185">Reference proteome</keyword>
<evidence type="ECO:0000313" key="8">
    <source>
        <dbReference type="EMBL" id="CAC5391724.1"/>
    </source>
</evidence>
<sequence length="560" mass="63864">MATSAVVKVESLKDNFDDLLTCTICLETFKEPKYLPCLHAFCESCINTYINSTDNYEKPTGFKCPLCRRLVSIVDNVENPKTWARQLPLNHLIMSMIDRKAMKTSEKLCDACSFRNLSQNAVSFCTVCEEAYCENCEVHHKTYKITRNHKIVPIKDINADNSALNFLGVFTCDEHPDERIKIYCKDHTKPCCTVCATVHHRRCAQVVTIDKVVSGVKDSTKAHDLMNKLKEKSDQICKILQNRKLNISTFEKEIEAIQKEISNLREKLNRHLDKLEQQLKDEVKNTRKSNVLKLNYETIILSTLKSTIDNWKNIFEACLFQGSELQCLVTMEDIFSKLPQFEEDLSKVREIRELSVEIEVTDVIEKVDTLGSVNLKERRPSISGIKTINFLTGKFKVVFTINISGQYISGIFFNDDIVLTDYSSNKIVSHDPNGQKKEELNIDDSPTDITKVNDETVAVSSNPHKIFEINVEAMTLLRTLNVDVNVWGLCFVGDEYITAQGNSISWLNSETGAKLRCCNTGTNTHTPFVTCYKSNKYIYTNGNNSIRQESTTEKCFDYNI</sequence>
<dbReference type="PANTHER" id="PTHR25462">
    <property type="entry name" value="BONUS, ISOFORM C-RELATED"/>
    <property type="match status" value="1"/>
</dbReference>
<dbReference type="Gene3D" id="4.10.830.40">
    <property type="match status" value="1"/>
</dbReference>
<feature type="coiled-coil region" evidence="5">
    <location>
        <begin position="240"/>
        <end position="285"/>
    </location>
</feature>
<dbReference type="AlphaFoldDB" id="A0A6J8C9E8"/>
<dbReference type="OrthoDB" id="6082856at2759"/>
<dbReference type="InterPro" id="IPR047153">
    <property type="entry name" value="TRIM45/56/19-like"/>
</dbReference>
<evidence type="ECO:0000259" key="6">
    <source>
        <dbReference type="PROSITE" id="PS50089"/>
    </source>
</evidence>
<dbReference type="SMART" id="SM00184">
    <property type="entry name" value="RING"/>
    <property type="match status" value="1"/>
</dbReference>
<dbReference type="InterPro" id="IPR000315">
    <property type="entry name" value="Znf_B-box"/>
</dbReference>
<evidence type="ECO:0008006" key="10">
    <source>
        <dbReference type="Google" id="ProtNLM"/>
    </source>
</evidence>
<dbReference type="InterPro" id="IPR011044">
    <property type="entry name" value="Quino_amine_DH_bsu"/>
</dbReference>
<evidence type="ECO:0000313" key="9">
    <source>
        <dbReference type="Proteomes" id="UP000507470"/>
    </source>
</evidence>
<evidence type="ECO:0000256" key="5">
    <source>
        <dbReference type="SAM" id="Coils"/>
    </source>
</evidence>
<dbReference type="PROSITE" id="PS50089">
    <property type="entry name" value="ZF_RING_2"/>
    <property type="match status" value="1"/>
</dbReference>
<keyword evidence="5" id="KW-0175">Coiled coil</keyword>
<evidence type="ECO:0000256" key="1">
    <source>
        <dbReference type="ARBA" id="ARBA00022723"/>
    </source>
</evidence>
<dbReference type="SMART" id="SM00336">
    <property type="entry name" value="BBOX"/>
    <property type="match status" value="2"/>
</dbReference>
<dbReference type="InterPro" id="IPR001841">
    <property type="entry name" value="Znf_RING"/>
</dbReference>
<dbReference type="PROSITE" id="PS50119">
    <property type="entry name" value="ZF_BBOX"/>
    <property type="match status" value="2"/>
</dbReference>